<feature type="signal peptide" evidence="1">
    <location>
        <begin position="1"/>
        <end position="27"/>
    </location>
</feature>
<dbReference type="Proteomes" id="UP000250831">
    <property type="component" value="Unassembled WGS sequence"/>
</dbReference>
<comment type="caution">
    <text evidence="2">The sequence shown here is derived from an EMBL/GenBank/DDBJ whole genome shotgun (WGS) entry which is preliminary data.</text>
</comment>
<accession>A0A363NQI3</accession>
<sequence>MKKTIFLSITKISILICAIFLITACSKETTQVSNTGDAILKVGSVQVAKSEDDNNIANRSSAKNSGSTNRNQAAETYVIALENKQLVEVNFSEESTATDAQSNLKASTGTKATSKTEENELGKDIKYKLVVYDEGGTFVTEKDYAYGNESTTAGIPLQANKTYTFIAYSVNSKTDLPKINNSGNIDDAILKAVNADLMYYTKTLTVKAGENKLGVVMKHLFSQITTTLDMDKSVTGSITNIGSSILKPTHGSADVRLKEGDDQINYNGIHPDGAVIIFPSLGNGLRTVESEPTILIHEGTSTGTVNIGSVTIDGETKKDLIIKNIKVTPGHKYNLKLTFKTCTQDVTSEAMNWKYERTEKIINGKKKIGIELENGTFIENNQYLNKSFNAPQSNYGFVFDITNLDNAFNMEVNGQFIFGNKKEDQIQFQTNPSLGTVRNIQFVDGSEHGTWAVPEVWDIFGSESNPSLSILISKTGEVQILASKTSQGKLVQMKLKNGLKFNKVIWNETGNNTVNVTQKVDGKTIVVGKGRGTKKVSCTL</sequence>
<dbReference type="OrthoDB" id="1451431at2"/>
<dbReference type="AlphaFoldDB" id="A0A363NQI3"/>
<protein>
    <recommendedName>
        <fullName evidence="4">Fimbrillin family protein</fullName>
    </recommendedName>
</protein>
<proteinExistence type="predicted"/>
<dbReference type="PROSITE" id="PS51257">
    <property type="entry name" value="PROKAR_LIPOPROTEIN"/>
    <property type="match status" value="1"/>
</dbReference>
<gene>
    <name evidence="2" type="ORF">DCO56_18540</name>
</gene>
<evidence type="ECO:0000313" key="3">
    <source>
        <dbReference type="Proteomes" id="UP000250831"/>
    </source>
</evidence>
<evidence type="ECO:0008006" key="4">
    <source>
        <dbReference type="Google" id="ProtNLM"/>
    </source>
</evidence>
<reference evidence="2 3" key="1">
    <citation type="submission" date="2018-04" db="EMBL/GenBank/DDBJ databases">
        <title>Sphingobacterium sp. M46 Genome.</title>
        <authorList>
            <person name="Cheng J."/>
            <person name="Li Y."/>
        </authorList>
    </citation>
    <scope>NUCLEOTIDE SEQUENCE [LARGE SCALE GENOMIC DNA]</scope>
    <source>
        <strain evidence="2 3">M46</strain>
    </source>
</reference>
<name>A0A363NQI3_9SPHI</name>
<feature type="chain" id="PRO_5016833134" description="Fimbrillin family protein" evidence="1">
    <location>
        <begin position="28"/>
        <end position="540"/>
    </location>
</feature>
<dbReference type="EMBL" id="QCXX01000005">
    <property type="protein sequence ID" value="PUV22921.1"/>
    <property type="molecule type" value="Genomic_DNA"/>
</dbReference>
<evidence type="ECO:0000313" key="2">
    <source>
        <dbReference type="EMBL" id="PUV22921.1"/>
    </source>
</evidence>
<keyword evidence="3" id="KW-1185">Reference proteome</keyword>
<organism evidence="2 3">
    <name type="scientific">Sphingobacterium athyrii</name>
    <dbReference type="NCBI Taxonomy" id="2152717"/>
    <lineage>
        <taxon>Bacteria</taxon>
        <taxon>Pseudomonadati</taxon>
        <taxon>Bacteroidota</taxon>
        <taxon>Sphingobacteriia</taxon>
        <taxon>Sphingobacteriales</taxon>
        <taxon>Sphingobacteriaceae</taxon>
        <taxon>Sphingobacterium</taxon>
    </lineage>
</organism>
<keyword evidence="1" id="KW-0732">Signal</keyword>
<evidence type="ECO:0000256" key="1">
    <source>
        <dbReference type="SAM" id="SignalP"/>
    </source>
</evidence>
<dbReference type="RefSeq" id="WP_108635256.1">
    <property type="nucleotide sequence ID" value="NZ_QCXX01000005.1"/>
</dbReference>